<dbReference type="HOGENOM" id="CLU_1825007_0_0_1"/>
<proteinExistence type="predicted"/>
<name>G2Y220_BOTF4</name>
<dbReference type="Proteomes" id="UP000008177">
    <property type="component" value="Unplaced contigs"/>
</dbReference>
<dbReference type="EMBL" id="FQ790282">
    <property type="protein sequence ID" value="CCD46710.1"/>
    <property type="molecule type" value="Genomic_DNA"/>
</dbReference>
<protein>
    <submittedName>
        <fullName evidence="1">Uncharacterized protein</fullName>
    </submittedName>
</protein>
<gene>
    <name evidence="1" type="ORF">BofuT4_P043210.1</name>
</gene>
<evidence type="ECO:0000313" key="1">
    <source>
        <dbReference type="EMBL" id="CCD46710.1"/>
    </source>
</evidence>
<dbReference type="AlphaFoldDB" id="G2Y220"/>
<evidence type="ECO:0000313" key="2">
    <source>
        <dbReference type="Proteomes" id="UP000008177"/>
    </source>
</evidence>
<accession>G2Y220</accession>
<organism evidence="1 2">
    <name type="scientific">Botryotinia fuckeliana (strain T4)</name>
    <name type="common">Noble rot fungus</name>
    <name type="synonym">Botrytis cinerea</name>
    <dbReference type="NCBI Taxonomy" id="999810"/>
    <lineage>
        <taxon>Eukaryota</taxon>
        <taxon>Fungi</taxon>
        <taxon>Dikarya</taxon>
        <taxon>Ascomycota</taxon>
        <taxon>Pezizomycotina</taxon>
        <taxon>Leotiomycetes</taxon>
        <taxon>Helotiales</taxon>
        <taxon>Sclerotiniaceae</taxon>
        <taxon>Botrytis</taxon>
    </lineage>
</organism>
<sequence>MHVTASAANFCKGPYFSFKTIPSSKAPAHIQSKDSDTPLPISPRSPESFSFIGGSETYHIMIINVNPITCFMSNPDFQVFRIRNPSIASIPRFLSILHPLIIHLRGKMLSTASNELKHEGGDPLNIYASVPIRHAHQSMDF</sequence>
<reference evidence="2" key="1">
    <citation type="journal article" date="2011" name="PLoS Genet.">
        <title>Genomic analysis of the necrotrophic fungal pathogens Sclerotinia sclerotiorum and Botrytis cinerea.</title>
        <authorList>
            <person name="Amselem J."/>
            <person name="Cuomo C.A."/>
            <person name="van Kan J.A."/>
            <person name="Viaud M."/>
            <person name="Benito E.P."/>
            <person name="Couloux A."/>
            <person name="Coutinho P.M."/>
            <person name="de Vries R.P."/>
            <person name="Dyer P.S."/>
            <person name="Fillinger S."/>
            <person name="Fournier E."/>
            <person name="Gout L."/>
            <person name="Hahn M."/>
            <person name="Kohn L."/>
            <person name="Lapalu N."/>
            <person name="Plummer K.M."/>
            <person name="Pradier J.M."/>
            <person name="Quevillon E."/>
            <person name="Sharon A."/>
            <person name="Simon A."/>
            <person name="ten Have A."/>
            <person name="Tudzynski B."/>
            <person name="Tudzynski P."/>
            <person name="Wincker P."/>
            <person name="Andrew M."/>
            <person name="Anthouard V."/>
            <person name="Beever R.E."/>
            <person name="Beffa R."/>
            <person name="Benoit I."/>
            <person name="Bouzid O."/>
            <person name="Brault B."/>
            <person name="Chen Z."/>
            <person name="Choquer M."/>
            <person name="Collemare J."/>
            <person name="Cotton P."/>
            <person name="Danchin E.G."/>
            <person name="Da Silva C."/>
            <person name="Gautier A."/>
            <person name="Giraud C."/>
            <person name="Giraud T."/>
            <person name="Gonzalez C."/>
            <person name="Grossetete S."/>
            <person name="Guldener U."/>
            <person name="Henrissat B."/>
            <person name="Howlett B.J."/>
            <person name="Kodira C."/>
            <person name="Kretschmer M."/>
            <person name="Lappartient A."/>
            <person name="Leroch M."/>
            <person name="Levis C."/>
            <person name="Mauceli E."/>
            <person name="Neuveglise C."/>
            <person name="Oeser B."/>
            <person name="Pearson M."/>
            <person name="Poulain J."/>
            <person name="Poussereau N."/>
            <person name="Quesneville H."/>
            <person name="Rascle C."/>
            <person name="Schumacher J."/>
            <person name="Segurens B."/>
            <person name="Sexton A."/>
            <person name="Silva E."/>
            <person name="Sirven C."/>
            <person name="Soanes D.M."/>
            <person name="Talbot N.J."/>
            <person name="Templeton M."/>
            <person name="Yandava C."/>
            <person name="Yarden O."/>
            <person name="Zeng Q."/>
            <person name="Rollins J.A."/>
            <person name="Lebrun M.H."/>
            <person name="Dickman M."/>
        </authorList>
    </citation>
    <scope>NUCLEOTIDE SEQUENCE [LARGE SCALE GENOMIC DNA]</scope>
    <source>
        <strain evidence="2">T4</strain>
    </source>
</reference>
<dbReference type="InParanoid" id="G2Y220"/>